<dbReference type="InterPro" id="IPR015797">
    <property type="entry name" value="NUDIX_hydrolase-like_dom_sf"/>
</dbReference>
<dbReference type="InterPro" id="IPR000086">
    <property type="entry name" value="NUDIX_hydrolase_dom"/>
</dbReference>
<dbReference type="FunFam" id="3.90.79.10:FF:000019">
    <property type="entry name" value="Thiamin pyrophosphokinase, putative"/>
    <property type="match status" value="1"/>
</dbReference>
<dbReference type="AlphaFoldDB" id="A0A1V6UGX4"/>
<dbReference type="PANTHER" id="PTHR13622:SF13">
    <property type="entry name" value="NUDIX HYDROLASE DOMAIN-CONTAINING PROTEIN"/>
    <property type="match status" value="1"/>
</dbReference>
<dbReference type="Gene3D" id="3.90.79.10">
    <property type="entry name" value="Nucleoside Triphosphate Pyrophosphohydrolase"/>
    <property type="match status" value="1"/>
</dbReference>
<comment type="caution">
    <text evidence="2">The sequence shown here is derived from an EMBL/GenBank/DDBJ whole genome shotgun (WGS) entry which is preliminary data.</text>
</comment>
<evidence type="ECO:0000259" key="1">
    <source>
        <dbReference type="PROSITE" id="PS51462"/>
    </source>
</evidence>
<dbReference type="STRING" id="36646.A0A1V6UGX4"/>
<dbReference type="PROSITE" id="PS51462">
    <property type="entry name" value="NUDIX"/>
    <property type="match status" value="1"/>
</dbReference>
<dbReference type="Pfam" id="PF15916">
    <property type="entry name" value="DUF4743"/>
    <property type="match status" value="1"/>
</dbReference>
<dbReference type="Proteomes" id="UP000191500">
    <property type="component" value="Unassembled WGS sequence"/>
</dbReference>
<dbReference type="GO" id="GO:0044715">
    <property type="term" value="F:8-oxo-dGDP phosphatase activity"/>
    <property type="evidence" value="ECO:0007669"/>
    <property type="project" value="TreeGrafter"/>
</dbReference>
<dbReference type="CDD" id="cd03676">
    <property type="entry name" value="NUDIX_Tnr3_like"/>
    <property type="match status" value="1"/>
</dbReference>
<dbReference type="PANTHER" id="PTHR13622">
    <property type="entry name" value="THIAMIN PYROPHOSPHOKINASE"/>
    <property type="match status" value="1"/>
</dbReference>
<protein>
    <recommendedName>
        <fullName evidence="1">Nudix hydrolase domain-containing protein</fullName>
    </recommendedName>
</protein>
<accession>A0A1V6UGX4</accession>
<evidence type="ECO:0000313" key="2">
    <source>
        <dbReference type="EMBL" id="OQE37684.1"/>
    </source>
</evidence>
<dbReference type="SUPFAM" id="SSF55811">
    <property type="entry name" value="Nudix"/>
    <property type="match status" value="1"/>
</dbReference>
<gene>
    <name evidence="2" type="ORF">PENCOP_c009G01578</name>
</gene>
<sequence>MKTILDIVKGCDNFVSHEPGILEKCYTFRVNGCGAILGYIPRRIVEKIQWSDSWSIDHHQHTVTLATPIRATADMRSLVLENTLRATRRLGVISMLESWRDENFPVYGPEGEVLLEIERCASALFGIVTYGVQLLSYVRDKGGLKLWIGKRAEGKQTYPSMLDSTAAGGLGAGKLPIEALICEAREEASIPEDVLRMKVKPMSYLTYFHIRGNKAGGETGLFQPEVEYTYELELEPGMTPKPKDSEVECFGLYSIEEVVFALKQGRFKPNSAIVIVEFLIQHGVLNSENEPGYSEILSHLHRKLEFPLLIQPSN</sequence>
<dbReference type="EMBL" id="MDDG01000009">
    <property type="protein sequence ID" value="OQE37684.1"/>
    <property type="molecule type" value="Genomic_DNA"/>
</dbReference>
<dbReference type="InterPro" id="IPR031804">
    <property type="entry name" value="DUF4743"/>
</dbReference>
<evidence type="ECO:0000313" key="3">
    <source>
        <dbReference type="Proteomes" id="UP000191500"/>
    </source>
</evidence>
<organism evidence="2 3">
    <name type="scientific">Penicillium coprophilum</name>
    <dbReference type="NCBI Taxonomy" id="36646"/>
    <lineage>
        <taxon>Eukaryota</taxon>
        <taxon>Fungi</taxon>
        <taxon>Dikarya</taxon>
        <taxon>Ascomycota</taxon>
        <taxon>Pezizomycotina</taxon>
        <taxon>Eurotiomycetes</taxon>
        <taxon>Eurotiomycetidae</taxon>
        <taxon>Eurotiales</taxon>
        <taxon>Aspergillaceae</taxon>
        <taxon>Penicillium</taxon>
    </lineage>
</organism>
<keyword evidence="3" id="KW-1185">Reference proteome</keyword>
<name>A0A1V6UGX4_9EURO</name>
<reference evidence="3" key="1">
    <citation type="journal article" date="2017" name="Nat. Microbiol.">
        <title>Global analysis of biosynthetic gene clusters reveals vast potential of secondary metabolite production in Penicillium species.</title>
        <authorList>
            <person name="Nielsen J.C."/>
            <person name="Grijseels S."/>
            <person name="Prigent S."/>
            <person name="Ji B."/>
            <person name="Dainat J."/>
            <person name="Nielsen K.F."/>
            <person name="Frisvad J.C."/>
            <person name="Workman M."/>
            <person name="Nielsen J."/>
        </authorList>
    </citation>
    <scope>NUCLEOTIDE SEQUENCE [LARGE SCALE GENOMIC DNA]</scope>
    <source>
        <strain evidence="3">IBT 31321</strain>
    </source>
</reference>
<proteinExistence type="predicted"/>
<feature type="domain" description="Nudix hydrolase" evidence="1">
    <location>
        <begin position="129"/>
        <end position="275"/>
    </location>
</feature>